<evidence type="ECO:0000256" key="11">
    <source>
        <dbReference type="ARBA" id="ARBA00029435"/>
    </source>
</evidence>
<dbReference type="InterPro" id="IPR002403">
    <property type="entry name" value="Cyt_P450_E_grp-IV"/>
</dbReference>
<name>A0A086T0E3_HAPC1</name>
<evidence type="ECO:0000256" key="3">
    <source>
        <dbReference type="ARBA" id="ARBA00010617"/>
    </source>
</evidence>
<comment type="pathway">
    <text evidence="11">Steroid metabolism; ergosterol biosynthesis.</text>
</comment>
<comment type="caution">
    <text evidence="16">The sequence shown here is derived from an EMBL/GenBank/DDBJ whole genome shotgun (WGS) entry which is preliminary data.</text>
</comment>
<dbReference type="PANTHER" id="PTHR24304">
    <property type="entry name" value="CYTOCHROME P450 FAMILY 7"/>
    <property type="match status" value="1"/>
</dbReference>
<keyword evidence="7 13" id="KW-0560">Oxidoreductase</keyword>
<evidence type="ECO:0000256" key="14">
    <source>
        <dbReference type="SAM" id="MobiDB-lite"/>
    </source>
</evidence>
<comment type="cofactor">
    <cofactor evidence="1 12">
        <name>heme</name>
        <dbReference type="ChEBI" id="CHEBI:30413"/>
    </cofactor>
</comment>
<dbReference type="OrthoDB" id="1055148at2759"/>
<keyword evidence="17" id="KW-1185">Reference proteome</keyword>
<dbReference type="InterPro" id="IPR017972">
    <property type="entry name" value="Cyt_P450_CS"/>
</dbReference>
<sequence length="509" mass="57699">MDTFLRFCQWLALMTVVAVVGNILRQLLPRSKSEPPAVFHWLPVVGNAVSYGTDPYKFFTENREKFGDIFTFVLLGKKITCYFGLDGNEFILNGKQSDLNAEEIYGPLTTPVFGSDIVYDCPNSKLMEQKKFVKFGLTQRALEDHVPRIEGEVFDYIKGSGVFRGESGTFDVSKTLSEITIFTAGRALQGDEVRAKLTNEFASLYHDLDMGFQPANFMLPWAPLPYNRRRDAAHAKMRGIYLDIIKKRRDGGSEERSDMIWNLMNCQYKDGRPIPDKEIAHMMICLLMAGQHTSSSASSWMILHLASRPDITEELYEEQVQNLAGGGRLGPLQYGDLDKLPLLRNVVKETLRVHSSIHSVMRKVRKPIPVPGTSFVVQADKVLLASPLVTALDEEFFPNAKHWDPHRWESRADKDGEDEEEEGGDVPISKGSRSPYLPFGAGRHRCIGEKFAYLNLSVIVATMVREFRFYTLDGKKTVPRTDYTSLFSRPVQPAMARWERRYSQSAGKE</sequence>
<dbReference type="GO" id="GO:0020037">
    <property type="term" value="F:heme binding"/>
    <property type="evidence" value="ECO:0007669"/>
    <property type="project" value="InterPro"/>
</dbReference>
<dbReference type="EMBL" id="JPKY01000084">
    <property type="protein sequence ID" value="KFH42825.1"/>
    <property type="molecule type" value="Genomic_DNA"/>
</dbReference>
<keyword evidence="16" id="KW-0808">Transferase</keyword>
<dbReference type="Proteomes" id="UP000029964">
    <property type="component" value="Unassembled WGS sequence"/>
</dbReference>
<comment type="similarity">
    <text evidence="3 13">Belongs to the cytochrome P450 family.</text>
</comment>
<evidence type="ECO:0000313" key="16">
    <source>
        <dbReference type="EMBL" id="KFH42825.1"/>
    </source>
</evidence>
<evidence type="ECO:0000256" key="7">
    <source>
        <dbReference type="ARBA" id="ARBA00023002"/>
    </source>
</evidence>
<gene>
    <name evidence="16" type="ORF">ACRE_064410</name>
</gene>
<keyword evidence="4 12" id="KW-0349">Heme</keyword>
<dbReference type="SUPFAM" id="SSF48264">
    <property type="entry name" value="Cytochrome P450"/>
    <property type="match status" value="1"/>
</dbReference>
<keyword evidence="5 12" id="KW-0479">Metal-binding</keyword>
<dbReference type="InterPro" id="IPR050529">
    <property type="entry name" value="CYP450_sterol_14alpha_dmase"/>
</dbReference>
<dbReference type="GO" id="GO:0008168">
    <property type="term" value="F:methyltransferase activity"/>
    <property type="evidence" value="ECO:0007669"/>
    <property type="project" value="UniProtKB-KW"/>
</dbReference>
<dbReference type="PROSITE" id="PS00086">
    <property type="entry name" value="CYTOCHROME_P450"/>
    <property type="match status" value="1"/>
</dbReference>
<feature type="compositionally biased region" description="Acidic residues" evidence="14">
    <location>
        <begin position="415"/>
        <end position="424"/>
    </location>
</feature>
<evidence type="ECO:0000256" key="8">
    <source>
        <dbReference type="ARBA" id="ARBA00023004"/>
    </source>
</evidence>
<dbReference type="InterPro" id="IPR036396">
    <property type="entry name" value="Cyt_P450_sf"/>
</dbReference>
<dbReference type="GO" id="GO:0008398">
    <property type="term" value="F:sterol 14-demethylase activity"/>
    <property type="evidence" value="ECO:0007669"/>
    <property type="project" value="UniProtKB-ARBA"/>
</dbReference>
<keyword evidence="15" id="KW-1133">Transmembrane helix</keyword>
<dbReference type="STRING" id="857340.A0A086T0E3"/>
<evidence type="ECO:0000256" key="13">
    <source>
        <dbReference type="RuleBase" id="RU000461"/>
    </source>
</evidence>
<organism evidence="16 17">
    <name type="scientific">Hapsidospora chrysogenum (strain ATCC 11550 / CBS 779.69 / DSM 880 / IAM 14645 / JCM 23072 / IMI 49137)</name>
    <name type="common">Acremonium chrysogenum</name>
    <dbReference type="NCBI Taxonomy" id="857340"/>
    <lineage>
        <taxon>Eukaryota</taxon>
        <taxon>Fungi</taxon>
        <taxon>Dikarya</taxon>
        <taxon>Ascomycota</taxon>
        <taxon>Pezizomycotina</taxon>
        <taxon>Sordariomycetes</taxon>
        <taxon>Hypocreomycetidae</taxon>
        <taxon>Hypocreales</taxon>
        <taxon>Bionectriaceae</taxon>
        <taxon>Hapsidospora</taxon>
    </lineage>
</organism>
<dbReference type="PANTHER" id="PTHR24304:SF2">
    <property type="entry name" value="24-HYDROXYCHOLESTEROL 7-ALPHA-HYDROXYLASE"/>
    <property type="match status" value="1"/>
</dbReference>
<evidence type="ECO:0000256" key="9">
    <source>
        <dbReference type="ARBA" id="ARBA00023033"/>
    </source>
</evidence>
<feature type="transmembrane region" description="Helical" evidence="15">
    <location>
        <begin position="7"/>
        <end position="24"/>
    </location>
</feature>
<reference evidence="17" key="1">
    <citation type="journal article" date="2014" name="Genome Announc.">
        <title>Genome sequence and annotation of Acremonium chrysogenum, producer of the beta-lactam antibiotic cephalosporin C.</title>
        <authorList>
            <person name="Terfehr D."/>
            <person name="Dahlmann T.A."/>
            <person name="Specht T."/>
            <person name="Zadra I."/>
            <person name="Kuernsteiner H."/>
            <person name="Kueck U."/>
        </authorList>
    </citation>
    <scope>NUCLEOTIDE SEQUENCE [LARGE SCALE GENOMIC DNA]</scope>
    <source>
        <strain evidence="17">ATCC 11550 / CBS 779.69 / DSM 880 / IAM 14645 / JCM 23072 / IMI 49137</strain>
    </source>
</reference>
<evidence type="ECO:0000256" key="6">
    <source>
        <dbReference type="ARBA" id="ARBA00022824"/>
    </source>
</evidence>
<keyword evidence="9 13" id="KW-0503">Monooxygenase</keyword>
<accession>A0A086T0E3</accession>
<dbReference type="AlphaFoldDB" id="A0A086T0E3"/>
<dbReference type="GO" id="GO:0005506">
    <property type="term" value="F:iron ion binding"/>
    <property type="evidence" value="ECO:0007669"/>
    <property type="project" value="InterPro"/>
</dbReference>
<evidence type="ECO:0000256" key="2">
    <source>
        <dbReference type="ARBA" id="ARBA00004389"/>
    </source>
</evidence>
<dbReference type="GO" id="GO:0032259">
    <property type="term" value="P:methylation"/>
    <property type="evidence" value="ECO:0007669"/>
    <property type="project" value="UniProtKB-KW"/>
</dbReference>
<evidence type="ECO:0000313" key="17">
    <source>
        <dbReference type="Proteomes" id="UP000029964"/>
    </source>
</evidence>
<evidence type="ECO:0000256" key="4">
    <source>
        <dbReference type="ARBA" id="ARBA00022617"/>
    </source>
</evidence>
<keyword evidence="16" id="KW-0489">Methyltransferase</keyword>
<dbReference type="CDD" id="cd11042">
    <property type="entry name" value="CYP51-like"/>
    <property type="match status" value="1"/>
</dbReference>
<proteinExistence type="inferred from homology"/>
<dbReference type="GO" id="GO:0005789">
    <property type="term" value="C:endoplasmic reticulum membrane"/>
    <property type="evidence" value="ECO:0007669"/>
    <property type="project" value="UniProtKB-SubCell"/>
</dbReference>
<keyword evidence="8 12" id="KW-0408">Iron</keyword>
<dbReference type="FunFam" id="1.10.630.10:FF:000033">
    <property type="entry name" value="14-alpha sterol demethylase"/>
    <property type="match status" value="1"/>
</dbReference>
<feature type="binding site" description="axial binding residue" evidence="12">
    <location>
        <position position="446"/>
    </location>
    <ligand>
        <name>heme</name>
        <dbReference type="ChEBI" id="CHEBI:30413"/>
    </ligand>
    <ligandPart>
        <name>Fe</name>
        <dbReference type="ChEBI" id="CHEBI:18248"/>
    </ligandPart>
</feature>
<protein>
    <submittedName>
        <fullName evidence="16">Eburicol 14-alpha-demethylase-like protein</fullName>
    </submittedName>
</protein>
<dbReference type="PRINTS" id="PR00385">
    <property type="entry name" value="P450"/>
</dbReference>
<comment type="subcellular location">
    <subcellularLocation>
        <location evidence="2">Endoplasmic reticulum membrane</location>
        <topology evidence="2">Single-pass membrane protein</topology>
    </subcellularLocation>
</comment>
<evidence type="ECO:0000256" key="5">
    <source>
        <dbReference type="ARBA" id="ARBA00022723"/>
    </source>
</evidence>
<feature type="region of interest" description="Disordered" evidence="14">
    <location>
        <begin position="407"/>
        <end position="431"/>
    </location>
</feature>
<keyword evidence="15" id="KW-0812">Transmembrane</keyword>
<evidence type="ECO:0000256" key="1">
    <source>
        <dbReference type="ARBA" id="ARBA00001971"/>
    </source>
</evidence>
<dbReference type="PRINTS" id="PR00465">
    <property type="entry name" value="EP450IV"/>
</dbReference>
<dbReference type="HOGENOM" id="CLU_001570_15_0_1"/>
<keyword evidence="6" id="KW-0256">Endoplasmic reticulum</keyword>
<dbReference type="InterPro" id="IPR001128">
    <property type="entry name" value="Cyt_P450"/>
</dbReference>
<evidence type="ECO:0000256" key="10">
    <source>
        <dbReference type="ARBA" id="ARBA00023136"/>
    </source>
</evidence>
<evidence type="ECO:0000256" key="15">
    <source>
        <dbReference type="SAM" id="Phobius"/>
    </source>
</evidence>
<evidence type="ECO:0000256" key="12">
    <source>
        <dbReference type="PIRSR" id="PIRSR602403-1"/>
    </source>
</evidence>
<dbReference type="Pfam" id="PF00067">
    <property type="entry name" value="p450"/>
    <property type="match status" value="1"/>
</dbReference>
<dbReference type="Gene3D" id="1.10.630.10">
    <property type="entry name" value="Cytochrome P450"/>
    <property type="match status" value="1"/>
</dbReference>
<keyword evidence="10 15" id="KW-0472">Membrane</keyword>